<evidence type="ECO:0000313" key="1">
    <source>
        <dbReference type="EMBL" id="AFU67866.1"/>
    </source>
</evidence>
<organism evidence="1 2">
    <name type="scientific">Psychroflexus torquis (strain ATCC 700755 / CIP 106069 / ACAM 623)</name>
    <dbReference type="NCBI Taxonomy" id="313595"/>
    <lineage>
        <taxon>Bacteria</taxon>
        <taxon>Pseudomonadati</taxon>
        <taxon>Bacteroidota</taxon>
        <taxon>Flavobacteriia</taxon>
        <taxon>Flavobacteriales</taxon>
        <taxon>Flavobacteriaceae</taxon>
        <taxon>Psychroflexus</taxon>
    </lineage>
</organism>
<protein>
    <submittedName>
        <fullName evidence="1">Uncharacterized protein</fullName>
    </submittedName>
</protein>
<proteinExistence type="predicted"/>
<sequence length="84" mass="9570">MVCQVTDKDISHYFKLIIVKIQYIFTSANKLEYLPLISTGFNSPRLASCFEESLKTVGFHQSKKKPFKCLEGLPTGLFNNLKPN</sequence>
<dbReference type="AlphaFoldDB" id="K4IFK7"/>
<dbReference type="STRING" id="313595.P700755_000887"/>
<gene>
    <name evidence="1" type="ordered locus">P700755_000887</name>
</gene>
<reference evidence="1" key="1">
    <citation type="submission" date="2006-03" db="EMBL/GenBank/DDBJ databases">
        <authorList>
            <person name="Bowman J."/>
            <person name="Ferriera S."/>
            <person name="Johnson J."/>
            <person name="Kravitz S."/>
            <person name="Halpern A."/>
            <person name="Remington K."/>
            <person name="Beeson K."/>
            <person name="Tran B."/>
            <person name="Rogers Y.-H."/>
            <person name="Friedman R."/>
            <person name="Venter J.C."/>
        </authorList>
    </citation>
    <scope>NUCLEOTIDE SEQUENCE [LARGE SCALE GENOMIC DNA]</scope>
    <source>
        <strain evidence="1">ATCC 700755</strain>
    </source>
</reference>
<keyword evidence="2" id="KW-1185">Reference proteome</keyword>
<dbReference type="HOGENOM" id="CLU_2525124_0_0_10"/>
<dbReference type="KEGG" id="ptq:P700755_000887"/>
<evidence type="ECO:0000313" key="2">
    <source>
        <dbReference type="Proteomes" id="UP000008514"/>
    </source>
</evidence>
<accession>K4IFK7</accession>
<name>K4IFK7_PSYTT</name>
<reference evidence="1" key="2">
    <citation type="submission" date="2012-09" db="EMBL/GenBank/DDBJ databases">
        <title>The complete sequence of Psychroflexus torquis an extreme psychrophile from sea-ice that is stimulated by light.</title>
        <authorList>
            <person name="Feng S."/>
            <person name="Powell S.M."/>
            <person name="Bowman J.P."/>
        </authorList>
    </citation>
    <scope>NUCLEOTIDE SEQUENCE [LARGE SCALE GENOMIC DNA]</scope>
    <source>
        <strain evidence="1">ATCC 700755</strain>
    </source>
</reference>
<dbReference type="EMBL" id="CP003879">
    <property type="protein sequence ID" value="AFU67866.1"/>
    <property type="molecule type" value="Genomic_DNA"/>
</dbReference>
<dbReference type="Proteomes" id="UP000008514">
    <property type="component" value="Chromosome"/>
</dbReference>